<keyword evidence="3" id="KW-1185">Reference proteome</keyword>
<sequence length="328" mass="35880">MKKIIIIALLAIGLVPVHVQAMEIIITGEVPLTTNPSPYIIKFIEEIKSRTNGAVTGKYYPASQLYNDRDALAALGTGAVHMVFPVVSRLELFDKRIGVLSLPFGLTEEQMTNKCFANGLAKEISDYLAPRGIQILGFLRTAELLFVMRDKDIQRVDDLRGLKIRVVGGRVMLDAMRAVQANPISMAASEMGVALAQGAIDGALTSPAGWVDVLGISARYGSLFPGMALAISPVVVDKSWFEGLEENYRTLISEVLDSLIDQQWRETVAKDKELIEQMVAQGANYRVVASTEVEKLRTVFQQASAKYVSDNADAVFALKQLNKMCLGN</sequence>
<dbReference type="InterPro" id="IPR018389">
    <property type="entry name" value="DctP_fam"/>
</dbReference>
<dbReference type="NCBIfam" id="NF037995">
    <property type="entry name" value="TRAP_S1"/>
    <property type="match status" value="1"/>
</dbReference>
<evidence type="ECO:0000256" key="1">
    <source>
        <dbReference type="ARBA" id="ARBA00022729"/>
    </source>
</evidence>
<evidence type="ECO:0000313" key="2">
    <source>
        <dbReference type="EMBL" id="NMH16942.1"/>
    </source>
</evidence>
<evidence type="ECO:0000313" key="3">
    <source>
        <dbReference type="Proteomes" id="UP000669605"/>
    </source>
</evidence>
<reference evidence="2 3" key="1">
    <citation type="journal article" date="2020" name="Curr. Microbiol.">
        <title>Tepidiphilus baoligensis sp. nov., a Novel Bacterium of the Family Hydrogenophilaceae Isolated from an Oil Reservoir.</title>
        <authorList>
            <person name="Zhang X."/>
            <person name="Wang G."/>
            <person name="Ma X."/>
            <person name="Yu J."/>
            <person name="You J."/>
            <person name="Xue Y."/>
            <person name="Ma Y."/>
        </authorList>
    </citation>
    <scope>NUCLEOTIDE SEQUENCE [LARGE SCALE GENOMIC DNA]</scope>
    <source>
        <strain evidence="2 3">B18-69</strain>
    </source>
</reference>
<accession>A0ABX1QLX6</accession>
<dbReference type="SUPFAM" id="SSF53850">
    <property type="entry name" value="Periplasmic binding protein-like II"/>
    <property type="match status" value="1"/>
</dbReference>
<dbReference type="Pfam" id="PF03480">
    <property type="entry name" value="DctP"/>
    <property type="match status" value="1"/>
</dbReference>
<dbReference type="InterPro" id="IPR038404">
    <property type="entry name" value="TRAP_DctP_sf"/>
</dbReference>
<comment type="caution">
    <text evidence="2">The sequence shown here is derived from an EMBL/GenBank/DDBJ whole genome shotgun (WGS) entry which is preliminary data.</text>
</comment>
<organism evidence="2 3">
    <name type="scientific">Tepidiphilus baoligensis</name>
    <dbReference type="NCBI Taxonomy" id="2698687"/>
    <lineage>
        <taxon>Bacteria</taxon>
        <taxon>Pseudomonadati</taxon>
        <taxon>Pseudomonadota</taxon>
        <taxon>Hydrogenophilia</taxon>
        <taxon>Hydrogenophilales</taxon>
        <taxon>Hydrogenophilaceae</taxon>
        <taxon>Tepidiphilus</taxon>
    </lineage>
</organism>
<name>A0ABX1QLX6_9PROT</name>
<dbReference type="Proteomes" id="UP000669605">
    <property type="component" value="Unassembled WGS sequence"/>
</dbReference>
<dbReference type="EMBL" id="JAAAUB010000009">
    <property type="protein sequence ID" value="NMH16942.1"/>
    <property type="molecule type" value="Genomic_DNA"/>
</dbReference>
<dbReference type="PANTHER" id="PTHR33376">
    <property type="match status" value="1"/>
</dbReference>
<proteinExistence type="predicted"/>
<gene>
    <name evidence="2" type="ORF">GV368_07505</name>
</gene>
<dbReference type="PANTHER" id="PTHR33376:SF5">
    <property type="entry name" value="EXTRACYTOPLASMIC SOLUTE RECEPTOR PROTEIN"/>
    <property type="match status" value="1"/>
</dbReference>
<dbReference type="Gene3D" id="3.40.190.170">
    <property type="entry name" value="Bacterial extracellular solute-binding protein, family 7"/>
    <property type="match status" value="1"/>
</dbReference>
<keyword evidence="1" id="KW-0732">Signal</keyword>
<protein>
    <submittedName>
        <fullName evidence="2">C4-dicarboxylate ABC transporter substrate-binding protein</fullName>
    </submittedName>
</protein>
<dbReference type="RefSeq" id="WP_169116076.1">
    <property type="nucleotide sequence ID" value="NZ_JAAAUB010000009.1"/>
</dbReference>